<dbReference type="EMBL" id="GBXM01061648">
    <property type="protein sequence ID" value="JAH46929.1"/>
    <property type="molecule type" value="Transcribed_RNA"/>
</dbReference>
<reference evidence="1" key="2">
    <citation type="journal article" date="2015" name="Fish Shellfish Immunol.">
        <title>Early steps in the European eel (Anguilla anguilla)-Vibrio vulnificus interaction in the gills: Role of the RtxA13 toxin.</title>
        <authorList>
            <person name="Callol A."/>
            <person name="Pajuelo D."/>
            <person name="Ebbesson L."/>
            <person name="Teles M."/>
            <person name="MacKenzie S."/>
            <person name="Amaro C."/>
        </authorList>
    </citation>
    <scope>NUCLEOTIDE SEQUENCE</scope>
</reference>
<name>A0A0E9T003_ANGAN</name>
<sequence length="57" mass="6624">MWGFFSGRAHALSRFFTQLREDFESELGINLLSDCSSMQTKTAYNFIKQCCQQTHIV</sequence>
<protein>
    <submittedName>
        <fullName evidence="1">Uncharacterized protein</fullName>
    </submittedName>
</protein>
<dbReference type="AlphaFoldDB" id="A0A0E9T003"/>
<reference evidence="1" key="1">
    <citation type="submission" date="2014-11" db="EMBL/GenBank/DDBJ databases">
        <authorList>
            <person name="Amaro Gonzalez C."/>
        </authorList>
    </citation>
    <scope>NUCLEOTIDE SEQUENCE</scope>
</reference>
<accession>A0A0E9T003</accession>
<evidence type="ECO:0000313" key="1">
    <source>
        <dbReference type="EMBL" id="JAH46929.1"/>
    </source>
</evidence>
<proteinExistence type="predicted"/>
<organism evidence="1">
    <name type="scientific">Anguilla anguilla</name>
    <name type="common">European freshwater eel</name>
    <name type="synonym">Muraena anguilla</name>
    <dbReference type="NCBI Taxonomy" id="7936"/>
    <lineage>
        <taxon>Eukaryota</taxon>
        <taxon>Metazoa</taxon>
        <taxon>Chordata</taxon>
        <taxon>Craniata</taxon>
        <taxon>Vertebrata</taxon>
        <taxon>Euteleostomi</taxon>
        <taxon>Actinopterygii</taxon>
        <taxon>Neopterygii</taxon>
        <taxon>Teleostei</taxon>
        <taxon>Anguilliformes</taxon>
        <taxon>Anguillidae</taxon>
        <taxon>Anguilla</taxon>
    </lineage>
</organism>